<evidence type="ECO:0000256" key="4">
    <source>
        <dbReference type="ARBA" id="ARBA00022989"/>
    </source>
</evidence>
<evidence type="ECO:0000313" key="10">
    <source>
        <dbReference type="EMBL" id="MBB2144040.1"/>
    </source>
</evidence>
<evidence type="ECO:0000259" key="9">
    <source>
        <dbReference type="Pfam" id="PF18917"/>
    </source>
</evidence>
<comment type="caution">
    <text evidence="10">The sequence shown here is derived from an EMBL/GenBank/DDBJ whole genome shotgun (WGS) entry which is preliminary data.</text>
</comment>
<sequence>MEKRLFRNEHNKTVAGVASGLADYMQVDITIIKVLFVLATIFLAGTGLLVYIVMWIVVPVNNDPTARYAKFNEYFEKNKQDASMFNSPNAFNNPANSGDQTKWNTPNAGPDFKDPNNINQFPKGNDTGRTIGGLILLILGFYFLLRQFDVIPHWFNIFKIYKLWPLAIVALGVSLIFRNQRKNEWDTFKKNTEDAQKTTTEKPVEDATIVEEDKDSATPNP</sequence>
<feature type="transmembrane region" description="Helical" evidence="7">
    <location>
        <begin position="160"/>
        <end position="177"/>
    </location>
</feature>
<dbReference type="InterPro" id="IPR052027">
    <property type="entry name" value="PspC"/>
</dbReference>
<evidence type="ECO:0000256" key="2">
    <source>
        <dbReference type="ARBA" id="ARBA00022475"/>
    </source>
</evidence>
<keyword evidence="11" id="KW-1185">Reference proteome</keyword>
<keyword evidence="5 7" id="KW-0472">Membrane</keyword>
<dbReference type="AlphaFoldDB" id="A0A923DVY1"/>
<dbReference type="GO" id="GO:0005886">
    <property type="term" value="C:plasma membrane"/>
    <property type="evidence" value="ECO:0007669"/>
    <property type="project" value="UniProtKB-SubCell"/>
</dbReference>
<dbReference type="PANTHER" id="PTHR33885">
    <property type="entry name" value="PHAGE SHOCK PROTEIN C"/>
    <property type="match status" value="1"/>
</dbReference>
<dbReference type="RefSeq" id="WP_182920742.1">
    <property type="nucleotide sequence ID" value="NZ_WNXD01000001.1"/>
</dbReference>
<proteinExistence type="predicted"/>
<evidence type="ECO:0000259" key="8">
    <source>
        <dbReference type="Pfam" id="PF04024"/>
    </source>
</evidence>
<evidence type="ECO:0000256" key="5">
    <source>
        <dbReference type="ARBA" id="ARBA00023136"/>
    </source>
</evidence>
<evidence type="ECO:0000256" key="6">
    <source>
        <dbReference type="SAM" id="MobiDB-lite"/>
    </source>
</evidence>
<dbReference type="InterPro" id="IPR043726">
    <property type="entry name" value="LiaI-LiaF-like_TM1"/>
</dbReference>
<feature type="domain" description="Phage shock protein PspC N-terminal" evidence="8">
    <location>
        <begin position="3"/>
        <end position="60"/>
    </location>
</feature>
<feature type="transmembrane region" description="Helical" evidence="7">
    <location>
        <begin position="34"/>
        <end position="58"/>
    </location>
</feature>
<keyword evidence="3 7" id="KW-0812">Transmembrane</keyword>
<evidence type="ECO:0000313" key="11">
    <source>
        <dbReference type="Proteomes" id="UP000601055"/>
    </source>
</evidence>
<dbReference type="Proteomes" id="UP000601055">
    <property type="component" value="Unassembled WGS sequence"/>
</dbReference>
<dbReference type="Pfam" id="PF04024">
    <property type="entry name" value="PspC"/>
    <property type="match status" value="1"/>
</dbReference>
<name>A0A923DVY1_9SPHI</name>
<comment type="subcellular location">
    <subcellularLocation>
        <location evidence="1">Cell membrane</location>
        <topology evidence="1">Single-pass membrane protein</topology>
    </subcellularLocation>
</comment>
<keyword evidence="2" id="KW-1003">Cell membrane</keyword>
<feature type="transmembrane region" description="Helical" evidence="7">
    <location>
        <begin position="130"/>
        <end position="148"/>
    </location>
</feature>
<reference evidence="10" key="1">
    <citation type="submission" date="2019-11" db="EMBL/GenBank/DDBJ databases">
        <title>Description of Pedobacter sp. LMG 31464T.</title>
        <authorList>
            <person name="Carlier A."/>
            <person name="Qi S."/>
            <person name="Vandamme P."/>
        </authorList>
    </citation>
    <scope>NUCLEOTIDE SEQUENCE</scope>
    <source>
        <strain evidence="10">LMG 31464</strain>
    </source>
</reference>
<organism evidence="10 11">
    <name type="scientific">Pedobacter planticolens</name>
    <dbReference type="NCBI Taxonomy" id="2679964"/>
    <lineage>
        <taxon>Bacteria</taxon>
        <taxon>Pseudomonadati</taxon>
        <taxon>Bacteroidota</taxon>
        <taxon>Sphingobacteriia</taxon>
        <taxon>Sphingobacteriales</taxon>
        <taxon>Sphingobacteriaceae</taxon>
        <taxon>Pedobacter</taxon>
    </lineage>
</organism>
<feature type="region of interest" description="Disordered" evidence="6">
    <location>
        <begin position="189"/>
        <end position="221"/>
    </location>
</feature>
<protein>
    <submittedName>
        <fullName evidence="10">PspC domain-containing protein</fullName>
    </submittedName>
</protein>
<evidence type="ECO:0000256" key="7">
    <source>
        <dbReference type="SAM" id="Phobius"/>
    </source>
</evidence>
<dbReference type="EMBL" id="WNXD01000001">
    <property type="protein sequence ID" value="MBB2144040.1"/>
    <property type="molecule type" value="Genomic_DNA"/>
</dbReference>
<dbReference type="Pfam" id="PF18917">
    <property type="entry name" value="LiaI-LiaF-like_TM1"/>
    <property type="match status" value="1"/>
</dbReference>
<feature type="domain" description="LiaI-LiaF-like transmembrane region" evidence="9">
    <location>
        <begin position="131"/>
        <end position="176"/>
    </location>
</feature>
<dbReference type="InterPro" id="IPR007168">
    <property type="entry name" value="Phageshock_PspC_N"/>
</dbReference>
<feature type="compositionally biased region" description="Basic and acidic residues" evidence="6">
    <location>
        <begin position="189"/>
        <end position="205"/>
    </location>
</feature>
<keyword evidence="4 7" id="KW-1133">Transmembrane helix</keyword>
<dbReference type="PANTHER" id="PTHR33885:SF3">
    <property type="entry name" value="PHAGE SHOCK PROTEIN C"/>
    <property type="match status" value="1"/>
</dbReference>
<evidence type="ECO:0000256" key="3">
    <source>
        <dbReference type="ARBA" id="ARBA00022692"/>
    </source>
</evidence>
<evidence type="ECO:0000256" key="1">
    <source>
        <dbReference type="ARBA" id="ARBA00004162"/>
    </source>
</evidence>
<accession>A0A923DVY1</accession>
<gene>
    <name evidence="10" type="ORF">GM921_00955</name>
</gene>